<dbReference type="InterPro" id="IPR051581">
    <property type="entry name" value="Ca-bind"/>
</dbReference>
<feature type="compositionally biased region" description="Basic and acidic residues" evidence="4">
    <location>
        <begin position="52"/>
        <end position="62"/>
    </location>
</feature>
<feature type="region of interest" description="Disordered" evidence="4">
    <location>
        <begin position="1"/>
        <end position="81"/>
    </location>
</feature>
<dbReference type="GO" id="GO:0005509">
    <property type="term" value="F:calcium ion binding"/>
    <property type="evidence" value="ECO:0007669"/>
    <property type="project" value="InterPro"/>
</dbReference>
<gene>
    <name evidence="6" type="ORF">LSH36_623g01081</name>
</gene>
<dbReference type="EMBL" id="JAODUP010000623">
    <property type="protein sequence ID" value="KAK2146225.1"/>
    <property type="molecule type" value="Genomic_DNA"/>
</dbReference>
<evidence type="ECO:0000256" key="2">
    <source>
        <dbReference type="ARBA" id="ARBA00022737"/>
    </source>
</evidence>
<organism evidence="6 7">
    <name type="scientific">Paralvinella palmiformis</name>
    <dbReference type="NCBI Taxonomy" id="53620"/>
    <lineage>
        <taxon>Eukaryota</taxon>
        <taxon>Metazoa</taxon>
        <taxon>Spiralia</taxon>
        <taxon>Lophotrochozoa</taxon>
        <taxon>Annelida</taxon>
        <taxon>Polychaeta</taxon>
        <taxon>Sedentaria</taxon>
        <taxon>Canalipalpata</taxon>
        <taxon>Terebellida</taxon>
        <taxon>Terebelliformia</taxon>
        <taxon>Alvinellidae</taxon>
        <taxon>Paralvinella</taxon>
    </lineage>
</organism>
<dbReference type="PANTHER" id="PTHR34524">
    <property type="entry name" value="CALCYPHOSIN"/>
    <property type="match status" value="1"/>
</dbReference>
<sequence>MFSHADKTRPPSAKPQSRLNPITGEEMPYSARGTPRERLNQSGMVQNAQHQPRQENNWRDLIHGQCEAGMSNESHSRPASVPKLSLGKLADQGDNDLTLDIDPPYKQDSGRSSTTISWGTPSSAAANRRLQDLQHYGDLSELRISNKKKDHLSSDRKQLSSEKEPESDKLSLGKDWIQQPYSKAAEIRLQDKESLEEINRKKKLIETMMIDQLSRPVISRPRSGMLSSRHHPTNRYSARNQQYSNVSAGTATENLLLKRFQFGARVITRNGRDAIRELTGFYFAVDNSITIYEFRKFCKSAKALPFIQRGTYHHLVGSRQGMPYTLADIKQGDCLLFEANNQPLPDAMKAKERAILKVTEVDDNAKASILFEDVPLEKQDEVWNKAHIPQTKEEINAKLLQMKVHECVRSQIRKRGIKVFRGLCSLYHQLDEEGTGRLNKVELDKSLLDFHIEVPQELFDDLWDAIDTDYSGFIEYNLFMHSYLGEMPEKRKVFVLKAFRKLDSSKEGDVSFDDVRRFYNAHKHPRVRSARASICINANRCCSRPDGEPIDVAAGSAADVEERGNATSNEEARVF</sequence>
<accession>A0AAD9J5V8</accession>
<dbReference type="PROSITE" id="PS50222">
    <property type="entry name" value="EF_HAND_2"/>
    <property type="match status" value="1"/>
</dbReference>
<comment type="caution">
    <text evidence="6">The sequence shown here is derived from an EMBL/GenBank/DDBJ whole genome shotgun (WGS) entry which is preliminary data.</text>
</comment>
<feature type="compositionally biased region" description="Polar residues" evidence="4">
    <location>
        <begin position="110"/>
        <end position="123"/>
    </location>
</feature>
<dbReference type="InterPro" id="IPR011992">
    <property type="entry name" value="EF-hand-dom_pair"/>
</dbReference>
<proteinExistence type="predicted"/>
<dbReference type="InterPro" id="IPR002048">
    <property type="entry name" value="EF_hand_dom"/>
</dbReference>
<feature type="region of interest" description="Disordered" evidence="4">
    <location>
        <begin position="147"/>
        <end position="173"/>
    </location>
</feature>
<dbReference type="InterPro" id="IPR057461">
    <property type="entry name" value="CAYP2_PH"/>
</dbReference>
<dbReference type="SUPFAM" id="SSF47473">
    <property type="entry name" value="EF-hand"/>
    <property type="match status" value="1"/>
</dbReference>
<protein>
    <recommendedName>
        <fullName evidence="5">EF-hand domain-containing protein</fullName>
    </recommendedName>
</protein>
<dbReference type="Proteomes" id="UP001208570">
    <property type="component" value="Unassembled WGS sequence"/>
</dbReference>
<evidence type="ECO:0000256" key="1">
    <source>
        <dbReference type="ARBA" id="ARBA00022723"/>
    </source>
</evidence>
<dbReference type="AlphaFoldDB" id="A0AAD9J5V8"/>
<keyword evidence="7" id="KW-1185">Reference proteome</keyword>
<feature type="compositionally biased region" description="Polar residues" evidence="4">
    <location>
        <begin position="40"/>
        <end position="51"/>
    </location>
</feature>
<keyword evidence="2" id="KW-0677">Repeat</keyword>
<evidence type="ECO:0000256" key="4">
    <source>
        <dbReference type="SAM" id="MobiDB-lite"/>
    </source>
</evidence>
<name>A0AAD9J5V8_9ANNE</name>
<evidence type="ECO:0000259" key="5">
    <source>
        <dbReference type="PROSITE" id="PS50222"/>
    </source>
</evidence>
<evidence type="ECO:0000313" key="6">
    <source>
        <dbReference type="EMBL" id="KAK2146225.1"/>
    </source>
</evidence>
<dbReference type="PANTHER" id="PTHR34524:SF15">
    <property type="entry name" value="EF-HAND DOMAIN-CONTAINING PROTEIN"/>
    <property type="match status" value="1"/>
</dbReference>
<dbReference type="PROSITE" id="PS00018">
    <property type="entry name" value="EF_HAND_1"/>
    <property type="match status" value="1"/>
</dbReference>
<feature type="compositionally biased region" description="Basic and acidic residues" evidence="4">
    <location>
        <begin position="151"/>
        <end position="172"/>
    </location>
</feature>
<reference evidence="6" key="1">
    <citation type="journal article" date="2023" name="Mol. Biol. Evol.">
        <title>Third-Generation Sequencing Reveals the Adaptive Role of the Epigenome in Three Deep-Sea Polychaetes.</title>
        <authorList>
            <person name="Perez M."/>
            <person name="Aroh O."/>
            <person name="Sun Y."/>
            <person name="Lan Y."/>
            <person name="Juniper S.K."/>
            <person name="Young C.R."/>
            <person name="Angers B."/>
            <person name="Qian P.Y."/>
        </authorList>
    </citation>
    <scope>NUCLEOTIDE SEQUENCE</scope>
    <source>
        <strain evidence="6">P08H-3</strain>
    </source>
</reference>
<keyword evidence="1" id="KW-0479">Metal-binding</keyword>
<feature type="region of interest" description="Disordered" evidence="4">
    <location>
        <begin position="95"/>
        <end position="123"/>
    </location>
</feature>
<dbReference type="InterPro" id="IPR018247">
    <property type="entry name" value="EF_Hand_1_Ca_BS"/>
</dbReference>
<feature type="domain" description="EF-hand" evidence="5">
    <location>
        <begin position="490"/>
        <end position="525"/>
    </location>
</feature>
<evidence type="ECO:0000313" key="7">
    <source>
        <dbReference type="Proteomes" id="UP001208570"/>
    </source>
</evidence>
<dbReference type="Gene3D" id="1.10.238.10">
    <property type="entry name" value="EF-hand"/>
    <property type="match status" value="2"/>
</dbReference>
<keyword evidence="3" id="KW-0106">Calcium</keyword>
<evidence type="ECO:0000256" key="3">
    <source>
        <dbReference type="ARBA" id="ARBA00022837"/>
    </source>
</evidence>
<dbReference type="Pfam" id="PF25348">
    <property type="entry name" value="PH_CAYP2"/>
    <property type="match status" value="1"/>
</dbReference>